<accession>A0A7L4YRR6</accession>
<feature type="transmembrane region" description="Helical" evidence="7">
    <location>
        <begin position="20"/>
        <end position="40"/>
    </location>
</feature>
<evidence type="ECO:0000256" key="5">
    <source>
        <dbReference type="ARBA" id="ARBA00022989"/>
    </source>
</evidence>
<evidence type="ECO:0000256" key="6">
    <source>
        <dbReference type="ARBA" id="ARBA00023136"/>
    </source>
</evidence>
<dbReference type="CDD" id="cd06261">
    <property type="entry name" value="TM_PBP2"/>
    <property type="match status" value="1"/>
</dbReference>
<dbReference type="Proteomes" id="UP000463857">
    <property type="component" value="Chromosome"/>
</dbReference>
<dbReference type="RefSeq" id="WP_159546624.1">
    <property type="nucleotide sequence ID" value="NZ_CP047156.1"/>
</dbReference>
<name>A0A7L4YRR6_9ACTN</name>
<dbReference type="InterPro" id="IPR043429">
    <property type="entry name" value="ArtM/GltK/GlnP/TcyL/YhdX-like"/>
</dbReference>
<evidence type="ECO:0000313" key="10">
    <source>
        <dbReference type="Proteomes" id="UP000463857"/>
    </source>
</evidence>
<feature type="transmembrane region" description="Helical" evidence="7">
    <location>
        <begin position="252"/>
        <end position="270"/>
    </location>
</feature>
<comment type="similarity">
    <text evidence="7">Belongs to the binding-protein-dependent transport system permease family.</text>
</comment>
<dbReference type="PANTHER" id="PTHR30614">
    <property type="entry name" value="MEMBRANE COMPONENT OF AMINO ACID ABC TRANSPORTER"/>
    <property type="match status" value="1"/>
</dbReference>
<dbReference type="GO" id="GO:0022857">
    <property type="term" value="F:transmembrane transporter activity"/>
    <property type="evidence" value="ECO:0007669"/>
    <property type="project" value="InterPro"/>
</dbReference>
<keyword evidence="4 7" id="KW-0812">Transmembrane</keyword>
<dbReference type="GO" id="GO:0043190">
    <property type="term" value="C:ATP-binding cassette (ABC) transporter complex"/>
    <property type="evidence" value="ECO:0007669"/>
    <property type="project" value="InterPro"/>
</dbReference>
<comment type="subcellular location">
    <subcellularLocation>
        <location evidence="1 7">Cell membrane</location>
        <topology evidence="1 7">Multi-pass membrane protein</topology>
    </subcellularLocation>
</comment>
<dbReference type="InterPro" id="IPR000515">
    <property type="entry name" value="MetI-like"/>
</dbReference>
<dbReference type="SUPFAM" id="SSF161098">
    <property type="entry name" value="MetI-like"/>
    <property type="match status" value="1"/>
</dbReference>
<keyword evidence="5 7" id="KW-1133">Transmembrane helix</keyword>
<keyword evidence="3" id="KW-1003">Cell membrane</keyword>
<organism evidence="9 10">
    <name type="scientific">Epidermidibacterium keratini</name>
    <dbReference type="NCBI Taxonomy" id="1891644"/>
    <lineage>
        <taxon>Bacteria</taxon>
        <taxon>Bacillati</taxon>
        <taxon>Actinomycetota</taxon>
        <taxon>Actinomycetes</taxon>
        <taxon>Sporichthyales</taxon>
        <taxon>Sporichthyaceae</taxon>
        <taxon>Epidermidibacterium</taxon>
    </lineage>
</organism>
<evidence type="ECO:0000256" key="3">
    <source>
        <dbReference type="ARBA" id="ARBA00022475"/>
    </source>
</evidence>
<dbReference type="InterPro" id="IPR010065">
    <property type="entry name" value="AA_ABC_transptr_permease_3TM"/>
</dbReference>
<sequence>MTTSVLFDAPGPKARRRQALAGVLGGIVIAAIIGFLLWRMVETNQFAAAKWEIFANPNTITVLLNAFINTLIAAVLAIILSLLFGAIFGAMRVSTIAPLRWFSTVIVEFFRAVPLVLLILFVFLGFADTLQSFSNDLGITTLMDNAGLGRSQGALASLVIGLMLYNGSVLAEIFRAGVQSVPKGQREAAYSVGLTSGQTLRMILAPQAIRTMLPAIVSQSVVALKDTSLGLIVAYPELVRQGQLIAAGYNNYVPMAIIIGTVYILINYSLSKLANHLSKRQRRTKKLAPIKADPTLPPDTMIELETNRQLKD</sequence>
<dbReference type="AlphaFoldDB" id="A0A7L4YRR6"/>
<dbReference type="PANTHER" id="PTHR30614:SF21">
    <property type="entry name" value="AMINO ACID ABC TRANSPORTER PERMEASE"/>
    <property type="match status" value="1"/>
</dbReference>
<gene>
    <name evidence="9" type="ORF">EK0264_15120</name>
</gene>
<evidence type="ECO:0000256" key="7">
    <source>
        <dbReference type="RuleBase" id="RU363032"/>
    </source>
</evidence>
<reference evidence="9 10" key="1">
    <citation type="journal article" date="2018" name="Int. J. Syst. Evol. Microbiol.">
        <title>Epidermidibacterium keratini gen. nov., sp. nov., a member of the family Sporichthyaceae, isolated from keratin epidermis.</title>
        <authorList>
            <person name="Lee D.G."/>
            <person name="Trujillo M.E."/>
            <person name="Kang S."/>
            <person name="Nam J.J."/>
            <person name="Kim Y.J."/>
        </authorList>
    </citation>
    <scope>NUCLEOTIDE SEQUENCE [LARGE SCALE GENOMIC DNA]</scope>
    <source>
        <strain evidence="9 10">EPI-7</strain>
    </source>
</reference>
<dbReference type="OrthoDB" id="4543034at2"/>
<dbReference type="Gene3D" id="1.10.3720.10">
    <property type="entry name" value="MetI-like"/>
    <property type="match status" value="1"/>
</dbReference>
<feature type="transmembrane region" description="Helical" evidence="7">
    <location>
        <begin position="147"/>
        <end position="165"/>
    </location>
</feature>
<dbReference type="NCBIfam" id="TIGR01726">
    <property type="entry name" value="HEQRo_perm_3TM"/>
    <property type="match status" value="1"/>
</dbReference>
<evidence type="ECO:0000256" key="1">
    <source>
        <dbReference type="ARBA" id="ARBA00004651"/>
    </source>
</evidence>
<keyword evidence="6 7" id="KW-0472">Membrane</keyword>
<dbReference type="EMBL" id="CP047156">
    <property type="protein sequence ID" value="QHC01489.1"/>
    <property type="molecule type" value="Genomic_DNA"/>
</dbReference>
<dbReference type="PROSITE" id="PS50928">
    <property type="entry name" value="ABC_TM1"/>
    <property type="match status" value="1"/>
</dbReference>
<keyword evidence="2 7" id="KW-0813">Transport</keyword>
<dbReference type="InParanoid" id="A0A7L4YRR6"/>
<evidence type="ECO:0000256" key="2">
    <source>
        <dbReference type="ARBA" id="ARBA00022448"/>
    </source>
</evidence>
<feature type="transmembrane region" description="Helical" evidence="7">
    <location>
        <begin position="109"/>
        <end position="127"/>
    </location>
</feature>
<dbReference type="KEGG" id="eke:EK0264_15120"/>
<keyword evidence="10" id="KW-1185">Reference proteome</keyword>
<evidence type="ECO:0000313" key="9">
    <source>
        <dbReference type="EMBL" id="QHC01489.1"/>
    </source>
</evidence>
<evidence type="ECO:0000259" key="8">
    <source>
        <dbReference type="PROSITE" id="PS50928"/>
    </source>
</evidence>
<evidence type="ECO:0000256" key="4">
    <source>
        <dbReference type="ARBA" id="ARBA00022692"/>
    </source>
</evidence>
<protein>
    <submittedName>
        <fullName evidence="9">ABC transporter permease subunit</fullName>
    </submittedName>
</protein>
<feature type="transmembrane region" description="Helical" evidence="7">
    <location>
        <begin position="60"/>
        <end position="88"/>
    </location>
</feature>
<proteinExistence type="inferred from homology"/>
<dbReference type="Pfam" id="PF00528">
    <property type="entry name" value="BPD_transp_1"/>
    <property type="match status" value="1"/>
</dbReference>
<dbReference type="GO" id="GO:0006865">
    <property type="term" value="P:amino acid transport"/>
    <property type="evidence" value="ECO:0007669"/>
    <property type="project" value="TreeGrafter"/>
</dbReference>
<dbReference type="InterPro" id="IPR035906">
    <property type="entry name" value="MetI-like_sf"/>
</dbReference>
<feature type="domain" description="ABC transmembrane type-1" evidence="8">
    <location>
        <begin position="67"/>
        <end position="274"/>
    </location>
</feature>